<keyword evidence="2" id="KW-0255">Endonuclease</keyword>
<organism evidence="2 3">
    <name type="scientific">Emticicia soli</name>
    <dbReference type="NCBI Taxonomy" id="2027878"/>
    <lineage>
        <taxon>Bacteria</taxon>
        <taxon>Pseudomonadati</taxon>
        <taxon>Bacteroidota</taxon>
        <taxon>Cytophagia</taxon>
        <taxon>Cytophagales</taxon>
        <taxon>Leadbetterellaceae</taxon>
        <taxon>Emticicia</taxon>
    </lineage>
</organism>
<proteinExistence type="predicted"/>
<dbReference type="InterPro" id="IPR002711">
    <property type="entry name" value="HNH"/>
</dbReference>
<dbReference type="RefSeq" id="WP_340235627.1">
    <property type="nucleotide sequence ID" value="NZ_JBBEWC010000004.1"/>
</dbReference>
<keyword evidence="2" id="KW-0378">Hydrolase</keyword>
<keyword evidence="3" id="KW-1185">Reference proteome</keyword>
<comment type="caution">
    <text evidence="2">The sequence shown here is derived from an EMBL/GenBank/DDBJ whole genome shotgun (WGS) entry which is preliminary data.</text>
</comment>
<dbReference type="Proteomes" id="UP001597510">
    <property type="component" value="Unassembled WGS sequence"/>
</dbReference>
<feature type="domain" description="HNH" evidence="1">
    <location>
        <begin position="25"/>
        <end position="68"/>
    </location>
</feature>
<evidence type="ECO:0000313" key="2">
    <source>
        <dbReference type="EMBL" id="MFD2520214.1"/>
    </source>
</evidence>
<dbReference type="EMBL" id="JBHULC010000004">
    <property type="protein sequence ID" value="MFD2520214.1"/>
    <property type="molecule type" value="Genomic_DNA"/>
</dbReference>
<evidence type="ECO:0000259" key="1">
    <source>
        <dbReference type="Pfam" id="PF01844"/>
    </source>
</evidence>
<keyword evidence="2" id="KW-0540">Nuclease</keyword>
<dbReference type="GO" id="GO:0004519">
    <property type="term" value="F:endonuclease activity"/>
    <property type="evidence" value="ECO:0007669"/>
    <property type="project" value="UniProtKB-KW"/>
</dbReference>
<accession>A0ABW5J2I1</accession>
<dbReference type="InterPro" id="IPR003615">
    <property type="entry name" value="HNH_nuc"/>
</dbReference>
<evidence type="ECO:0000313" key="3">
    <source>
        <dbReference type="Proteomes" id="UP001597510"/>
    </source>
</evidence>
<dbReference type="Pfam" id="PF01844">
    <property type="entry name" value="HNH"/>
    <property type="match status" value="1"/>
</dbReference>
<gene>
    <name evidence="2" type="ORF">ACFSR2_04915</name>
</gene>
<protein>
    <submittedName>
        <fullName evidence="2">HNH endonuclease</fullName>
    </submittedName>
</protein>
<dbReference type="Gene3D" id="1.10.30.50">
    <property type="match status" value="1"/>
</dbReference>
<name>A0ABW5J2I1_9BACT</name>
<reference evidence="3" key="1">
    <citation type="journal article" date="2019" name="Int. J. Syst. Evol. Microbiol.">
        <title>The Global Catalogue of Microorganisms (GCM) 10K type strain sequencing project: providing services to taxonomists for standard genome sequencing and annotation.</title>
        <authorList>
            <consortium name="The Broad Institute Genomics Platform"/>
            <consortium name="The Broad Institute Genome Sequencing Center for Infectious Disease"/>
            <person name="Wu L."/>
            <person name="Ma J."/>
        </authorList>
    </citation>
    <scope>NUCLEOTIDE SEQUENCE [LARGE SCALE GENOMIC DNA]</scope>
    <source>
        <strain evidence="3">KCTC 52344</strain>
    </source>
</reference>
<sequence length="120" mass="14031">MANRKRSNFSRPTKDAAFVRQQGRCAMCGKDLWNWLISSGNMWEAHHIRRDADNGVSTIDNCVVLCTDDEDSSNDCHFKAHGYNYRIPFILDTSEYKYFEFNFLTGKYKGLKKDYEPKTK</sequence>
<dbReference type="CDD" id="cd00085">
    <property type="entry name" value="HNHc"/>
    <property type="match status" value="1"/>
</dbReference>